<dbReference type="RefSeq" id="WP_347722303.1">
    <property type="nucleotide sequence ID" value="NZ_CP104395.1"/>
</dbReference>
<evidence type="ECO:0000313" key="7">
    <source>
        <dbReference type="Proteomes" id="UP001218034"/>
    </source>
</evidence>
<organism evidence="6 7">
    <name type="scientific">Candidatus Nanohalococcus occultus</name>
    <dbReference type="NCBI Taxonomy" id="2978047"/>
    <lineage>
        <taxon>Archaea</taxon>
        <taxon>Candidatus Nanohalarchaeota</taxon>
        <taxon>Candidatus Nanohalarchaeota incertae sedis</taxon>
        <taxon>Candidatus Nanohalococcus</taxon>
    </lineage>
</organism>
<dbReference type="SUPFAM" id="SSF53335">
    <property type="entry name" value="S-adenosyl-L-methionine-dependent methyltransferases"/>
    <property type="match status" value="1"/>
</dbReference>
<dbReference type="GO" id="GO:0032259">
    <property type="term" value="P:methylation"/>
    <property type="evidence" value="ECO:0007669"/>
    <property type="project" value="UniProtKB-KW"/>
</dbReference>
<evidence type="ECO:0000256" key="4">
    <source>
        <dbReference type="ARBA" id="ARBA00022691"/>
    </source>
</evidence>
<sequence>MTYPVSEDTLFFKQHLEKLDLEGKKLLEVGTGSGELAIRAAQRGAKVTALDKNPESVEKVKERAGNEEVELEVVRSDLLGEVEGCFDFILFNPPYLPGKREGDSDPLVGGKKGIELTEKFIEQARKYLTKNGEIYFIGSSLADLESLESKFEVERVDETRLWFETLVLYRRST</sequence>
<evidence type="ECO:0000313" key="6">
    <source>
        <dbReference type="EMBL" id="WEL19433.1"/>
    </source>
</evidence>
<name>A0ABY8CHR5_9ARCH</name>
<dbReference type="Proteomes" id="UP001218034">
    <property type="component" value="Chromosome"/>
</dbReference>
<dbReference type="InterPro" id="IPR029063">
    <property type="entry name" value="SAM-dependent_MTases_sf"/>
</dbReference>
<dbReference type="PANTHER" id="PTHR45875:SF1">
    <property type="entry name" value="METHYLTRANSFERASE N6AMT1"/>
    <property type="match status" value="1"/>
</dbReference>
<dbReference type="InterPro" id="IPR004557">
    <property type="entry name" value="PrmC-related"/>
</dbReference>
<proteinExistence type="inferred from homology"/>
<keyword evidence="4" id="KW-0949">S-adenosyl-L-methionine</keyword>
<dbReference type="GO" id="GO:0102559">
    <property type="term" value="F:peptide chain release factor N(5)-glutamine methyltransferase activity"/>
    <property type="evidence" value="ECO:0007669"/>
    <property type="project" value="UniProtKB-EC"/>
</dbReference>
<dbReference type="GeneID" id="98290444"/>
<keyword evidence="2 6" id="KW-0489">Methyltransferase</keyword>
<evidence type="ECO:0000256" key="1">
    <source>
        <dbReference type="ARBA" id="ARBA00006149"/>
    </source>
</evidence>
<protein>
    <submittedName>
        <fullName evidence="6">Methylase of polypeptide chain release factors</fullName>
        <ecNumber evidence="6">2.1.1.297</ecNumber>
    </submittedName>
</protein>
<keyword evidence="3 6" id="KW-0808">Transferase</keyword>
<reference evidence="6 7" key="1">
    <citation type="submission" date="2022-09" db="EMBL/GenBank/DDBJ databases">
        <title>Xylan utilization by haloarchaea-nanohaloarchaea associations.</title>
        <authorList>
            <person name="Yakimov M."/>
        </authorList>
    </citation>
    <scope>NUCLEOTIDE SEQUENCE [LARGE SCALE GENOMIC DNA]</scope>
    <source>
        <strain evidence="6 7">SVXNc</strain>
    </source>
</reference>
<dbReference type="InterPro" id="IPR002052">
    <property type="entry name" value="DNA_methylase_N6_adenine_CS"/>
</dbReference>
<evidence type="ECO:0000259" key="5">
    <source>
        <dbReference type="Pfam" id="PF05175"/>
    </source>
</evidence>
<feature type="domain" description="Methyltransferase small" evidence="5">
    <location>
        <begin position="11"/>
        <end position="152"/>
    </location>
</feature>
<evidence type="ECO:0000256" key="2">
    <source>
        <dbReference type="ARBA" id="ARBA00022603"/>
    </source>
</evidence>
<dbReference type="InterPro" id="IPR007848">
    <property type="entry name" value="Small_mtfrase_dom"/>
</dbReference>
<dbReference type="CDD" id="cd02440">
    <property type="entry name" value="AdoMet_MTases"/>
    <property type="match status" value="1"/>
</dbReference>
<dbReference type="EC" id="2.1.1.297" evidence="6"/>
<accession>A0ABY8CHR5</accession>
<dbReference type="PANTHER" id="PTHR45875">
    <property type="entry name" value="METHYLTRANSFERASE N6AMT1"/>
    <property type="match status" value="1"/>
</dbReference>
<keyword evidence="7" id="KW-1185">Reference proteome</keyword>
<dbReference type="EMBL" id="CP104395">
    <property type="protein sequence ID" value="WEL19433.1"/>
    <property type="molecule type" value="Genomic_DNA"/>
</dbReference>
<evidence type="ECO:0000256" key="3">
    <source>
        <dbReference type="ARBA" id="ARBA00022679"/>
    </source>
</evidence>
<dbReference type="NCBIfam" id="TIGR00537">
    <property type="entry name" value="hemK_rel_arch"/>
    <property type="match status" value="1"/>
</dbReference>
<gene>
    <name evidence="6" type="primary">hemK</name>
    <name evidence="6" type="ORF">SVXNc_0409</name>
</gene>
<dbReference type="InterPro" id="IPR052190">
    <property type="entry name" value="Euk-Arch_PrmC-MTase"/>
</dbReference>
<dbReference type="PROSITE" id="PS00092">
    <property type="entry name" value="N6_MTASE"/>
    <property type="match status" value="1"/>
</dbReference>
<dbReference type="Pfam" id="PF05175">
    <property type="entry name" value="MTS"/>
    <property type="match status" value="1"/>
</dbReference>
<dbReference type="Gene3D" id="3.40.50.150">
    <property type="entry name" value="Vaccinia Virus protein VP39"/>
    <property type="match status" value="1"/>
</dbReference>
<comment type="similarity">
    <text evidence="1">Belongs to the eukaryotic/archaeal PrmC-related family.</text>
</comment>